<dbReference type="RefSeq" id="WP_123682586.1">
    <property type="nucleotide sequence ID" value="NZ_RKHY01000001.1"/>
</dbReference>
<protein>
    <submittedName>
        <fullName evidence="1">Uncharacterized protein</fullName>
    </submittedName>
</protein>
<gene>
    <name evidence="1" type="ORF">EDD35_0340</name>
</gene>
<evidence type="ECO:0000313" key="2">
    <source>
        <dbReference type="Proteomes" id="UP000274843"/>
    </source>
</evidence>
<name>A0A3N2GN60_9PSEU</name>
<dbReference type="Proteomes" id="UP000274843">
    <property type="component" value="Unassembled WGS sequence"/>
</dbReference>
<dbReference type="AlphaFoldDB" id="A0A3N2GN60"/>
<comment type="caution">
    <text evidence="1">The sequence shown here is derived from an EMBL/GenBank/DDBJ whole genome shotgun (WGS) entry which is preliminary data.</text>
</comment>
<dbReference type="GeneID" id="301841828"/>
<reference evidence="1 2" key="1">
    <citation type="submission" date="2018-11" db="EMBL/GenBank/DDBJ databases">
        <title>Sequencing the genomes of 1000 actinobacteria strains.</title>
        <authorList>
            <person name="Klenk H.-P."/>
        </authorList>
    </citation>
    <scope>NUCLEOTIDE SEQUENCE [LARGE SCALE GENOMIC DNA]</scope>
    <source>
        <strain evidence="1 2">DSM 44348</strain>
    </source>
</reference>
<organism evidence="1 2">
    <name type="scientific">Amycolatopsis thermoflava</name>
    <dbReference type="NCBI Taxonomy" id="84480"/>
    <lineage>
        <taxon>Bacteria</taxon>
        <taxon>Bacillati</taxon>
        <taxon>Actinomycetota</taxon>
        <taxon>Actinomycetes</taxon>
        <taxon>Pseudonocardiales</taxon>
        <taxon>Pseudonocardiaceae</taxon>
        <taxon>Amycolatopsis</taxon>
        <taxon>Amycolatopsis methanolica group</taxon>
    </lineage>
</organism>
<accession>A0A3N2GN60</accession>
<sequence>MPDLDWADVRTLFDPDVMGALPDGEVPRTTADDWQALLDLVVSRGWPHSYEEDLGPVPLPGAATMLGAGGVLHVWPEPGFQVNFWPLEPGSIDFDIDLCELRGQRVVDAVCRLFTTLGRHLRKQVLLCPEGEGLPVLAFDVGTGRVAVTAAGRGASPGAV</sequence>
<proteinExistence type="predicted"/>
<dbReference type="EMBL" id="RKHY01000001">
    <property type="protein sequence ID" value="ROS38076.1"/>
    <property type="molecule type" value="Genomic_DNA"/>
</dbReference>
<evidence type="ECO:0000313" key="1">
    <source>
        <dbReference type="EMBL" id="ROS38076.1"/>
    </source>
</evidence>
<keyword evidence="2" id="KW-1185">Reference proteome</keyword>